<keyword evidence="1" id="KW-0732">Signal</keyword>
<name>A0A2H9ZZ65_9ASPA</name>
<feature type="chain" id="PRO_5014174857" evidence="1">
    <location>
        <begin position="31"/>
        <end position="81"/>
    </location>
</feature>
<dbReference type="AlphaFoldDB" id="A0A2H9ZZ65"/>
<dbReference type="PANTHER" id="PTHR37078:SF6">
    <property type="entry name" value="NODULE CYSTEINE-RICH (NCR) SECRETED PEPTIDE"/>
    <property type="match status" value="1"/>
</dbReference>
<protein>
    <submittedName>
        <fullName evidence="2">Uncharacterized protein</fullName>
    </submittedName>
</protein>
<feature type="signal peptide" evidence="1">
    <location>
        <begin position="1"/>
        <end position="30"/>
    </location>
</feature>
<dbReference type="OrthoDB" id="754109at2759"/>
<evidence type="ECO:0000256" key="1">
    <source>
        <dbReference type="SAM" id="SignalP"/>
    </source>
</evidence>
<organism evidence="2 3">
    <name type="scientific">Apostasia shenzhenica</name>
    <dbReference type="NCBI Taxonomy" id="1088818"/>
    <lineage>
        <taxon>Eukaryota</taxon>
        <taxon>Viridiplantae</taxon>
        <taxon>Streptophyta</taxon>
        <taxon>Embryophyta</taxon>
        <taxon>Tracheophyta</taxon>
        <taxon>Spermatophyta</taxon>
        <taxon>Magnoliopsida</taxon>
        <taxon>Liliopsida</taxon>
        <taxon>Asparagales</taxon>
        <taxon>Orchidaceae</taxon>
        <taxon>Apostasioideae</taxon>
        <taxon>Apostasia</taxon>
    </lineage>
</organism>
<dbReference type="Proteomes" id="UP000236161">
    <property type="component" value="Unassembled WGS sequence"/>
</dbReference>
<dbReference type="EMBL" id="KZ452313">
    <property type="protein sequence ID" value="PKA48589.1"/>
    <property type="molecule type" value="Genomic_DNA"/>
</dbReference>
<keyword evidence="3" id="KW-1185">Reference proteome</keyword>
<sequence>MDSDSKKSFSFTFLLLLAIFHGEILREGDARPLPFVEHDGYVKVLQTLGLRCRCCDAAGGDCRSSWDAACEKLDCRPWKFS</sequence>
<gene>
    <name evidence="2" type="ORF">AXF42_Ash017488</name>
</gene>
<dbReference type="PANTHER" id="PTHR37078">
    <property type="entry name" value="NODULE CYSTEINE-RICH (NCR) SECRETED PEPTIDE"/>
    <property type="match status" value="1"/>
</dbReference>
<reference evidence="2 3" key="1">
    <citation type="journal article" date="2017" name="Nature">
        <title>The Apostasia genome and the evolution of orchids.</title>
        <authorList>
            <person name="Zhang G.Q."/>
            <person name="Liu K.W."/>
            <person name="Li Z."/>
            <person name="Lohaus R."/>
            <person name="Hsiao Y.Y."/>
            <person name="Niu S.C."/>
            <person name="Wang J.Y."/>
            <person name="Lin Y.C."/>
            <person name="Xu Q."/>
            <person name="Chen L.J."/>
            <person name="Yoshida K."/>
            <person name="Fujiwara S."/>
            <person name="Wang Z.W."/>
            <person name="Zhang Y.Q."/>
            <person name="Mitsuda N."/>
            <person name="Wang M."/>
            <person name="Liu G.H."/>
            <person name="Pecoraro L."/>
            <person name="Huang H.X."/>
            <person name="Xiao X.J."/>
            <person name="Lin M."/>
            <person name="Wu X.Y."/>
            <person name="Wu W.L."/>
            <person name="Chen Y.Y."/>
            <person name="Chang S.B."/>
            <person name="Sakamoto S."/>
            <person name="Ohme-Takagi M."/>
            <person name="Yagi M."/>
            <person name="Zeng S.J."/>
            <person name="Shen C.Y."/>
            <person name="Yeh C.M."/>
            <person name="Luo Y.B."/>
            <person name="Tsai W.C."/>
            <person name="Van de Peer Y."/>
            <person name="Liu Z.J."/>
        </authorList>
    </citation>
    <scope>NUCLEOTIDE SEQUENCE [LARGE SCALE GENOMIC DNA]</scope>
    <source>
        <strain evidence="3">cv. Shenzhen</strain>
        <tissue evidence="2">Stem</tissue>
    </source>
</reference>
<proteinExistence type="predicted"/>
<evidence type="ECO:0000313" key="3">
    <source>
        <dbReference type="Proteomes" id="UP000236161"/>
    </source>
</evidence>
<accession>A0A2H9ZZ65</accession>
<evidence type="ECO:0000313" key="2">
    <source>
        <dbReference type="EMBL" id="PKA48589.1"/>
    </source>
</evidence>